<comment type="caution">
    <text evidence="2">The sequence shown here is derived from an EMBL/GenBank/DDBJ whole genome shotgun (WGS) entry which is preliminary data.</text>
</comment>
<dbReference type="EMBL" id="JAEHOD010000004">
    <property type="protein sequence ID" value="KAG2452980.1"/>
    <property type="molecule type" value="Genomic_DNA"/>
</dbReference>
<reference evidence="2" key="1">
    <citation type="journal article" date="2020" name="bioRxiv">
        <title>Comparative genomics of Chlamydomonas.</title>
        <authorList>
            <person name="Craig R.J."/>
            <person name="Hasan A.R."/>
            <person name="Ness R.W."/>
            <person name="Keightley P.D."/>
        </authorList>
    </citation>
    <scope>NUCLEOTIDE SEQUENCE</scope>
    <source>
        <strain evidence="2">CCAP 11/173</strain>
    </source>
</reference>
<feature type="chain" id="PRO_5032879030" evidence="1">
    <location>
        <begin position="27"/>
        <end position="191"/>
    </location>
</feature>
<dbReference type="AlphaFoldDB" id="A0A835WSN7"/>
<evidence type="ECO:0000313" key="3">
    <source>
        <dbReference type="Proteomes" id="UP000613740"/>
    </source>
</evidence>
<keyword evidence="1" id="KW-0732">Signal</keyword>
<dbReference type="Proteomes" id="UP000613740">
    <property type="component" value="Unassembled WGS sequence"/>
</dbReference>
<accession>A0A835WSN7</accession>
<protein>
    <submittedName>
        <fullName evidence="2">Uncharacterized protein</fullName>
    </submittedName>
</protein>
<sequence length="191" mass="21344">MMAPGNRLAAALLLILHLVTFQTALAEPQPQEPQQPQQESLHRRGGGFWFRGFRSSGGLRRLLMPPVPPQCAYTGFNLQLQCNGDLRNATTEMLGYPTTDLASLAPVVSTKELGAFLNKRRKPPSAQCCEAASAFVNLYCLCAPAMRDEFEEFVHWDQLQEVAHYLGKRCVEVGRPLKTLYMDDNCPEHPI</sequence>
<feature type="signal peptide" evidence="1">
    <location>
        <begin position="1"/>
        <end position="26"/>
    </location>
</feature>
<dbReference type="OrthoDB" id="539576at2759"/>
<keyword evidence="3" id="KW-1185">Reference proteome</keyword>
<gene>
    <name evidence="2" type="ORF">HYH02_002317</name>
</gene>
<organism evidence="2 3">
    <name type="scientific">Chlamydomonas schloesseri</name>
    <dbReference type="NCBI Taxonomy" id="2026947"/>
    <lineage>
        <taxon>Eukaryota</taxon>
        <taxon>Viridiplantae</taxon>
        <taxon>Chlorophyta</taxon>
        <taxon>core chlorophytes</taxon>
        <taxon>Chlorophyceae</taxon>
        <taxon>CS clade</taxon>
        <taxon>Chlamydomonadales</taxon>
        <taxon>Chlamydomonadaceae</taxon>
        <taxon>Chlamydomonas</taxon>
    </lineage>
</organism>
<name>A0A835WSN7_9CHLO</name>
<evidence type="ECO:0000256" key="1">
    <source>
        <dbReference type="SAM" id="SignalP"/>
    </source>
</evidence>
<evidence type="ECO:0000313" key="2">
    <source>
        <dbReference type="EMBL" id="KAG2452980.1"/>
    </source>
</evidence>
<proteinExistence type="predicted"/>